<feature type="region of interest" description="Disordered" evidence="1">
    <location>
        <begin position="79"/>
        <end position="118"/>
    </location>
</feature>
<sequence length="641" mass="71657">MGPPPVTSLGDSLTSTDQKQKMVRKKKQGNVVEHEGPDFSIDNSASEAGVTIKHPLRESAALPSLLSCQTIVVCDSTKKNGESKRKKTEHNAVESNVNDCSAPENTFSSRSSTSGLDMPSEHPIQCVLIDSVARQSCVDEGICQGHHEENEQNMINKTAGNSCGQCDVQKGSCNHDSVVTNPEHFAKESVLEVVKLNIEQGINDNSSNPEDKNGIVKNTSLVRKNYHYPAVYDISDKKQCVKTYSRRKPVNSNCRRSSGHPSLENCNNEPTMQDHHGDDSYKFSDGPLTVGLMDRETKLSNDEVTYQSGAATEEMNLRTDNTCEQRFMTTSSVVDIPAPGEQLETSGGQLDHTEITRNDLCCAGDVSDLSSVKVKDGHSKISQFLLDRTVASNTKNKLLILDVNGLLADFVSDTGRRYGPEPEPDFWLKRRKVYKRPFCDDFLQFCFDKFHVGIWSSRAKRNVDEAIEFLIGKSASKLLFCWNQSHCTITEFTTVENRNKPLVLKELVKLWEKSEPGLPWEKGEFNESNTLLLDDSPYKALVNPRHTAIFPYSYRYYDTTDSSLGPEGDLRVYLEGLAMADNVQEYVSANPFGQRPIRETNPSWGYYRKVIEAVKTAKMLARHSSPGREPTANRTMHNEKC</sequence>
<dbReference type="PROSITE" id="PS50969">
    <property type="entry name" value="FCP1"/>
    <property type="match status" value="1"/>
</dbReference>
<evidence type="ECO:0000259" key="2">
    <source>
        <dbReference type="PROSITE" id="PS50969"/>
    </source>
</evidence>
<evidence type="ECO:0000313" key="3">
    <source>
        <dbReference type="Proteomes" id="UP000694853"/>
    </source>
</evidence>
<evidence type="ECO:0000313" key="4">
    <source>
        <dbReference type="RefSeq" id="XP_027354212.1"/>
    </source>
</evidence>
<feature type="domain" description="FCP1 homology" evidence="2">
    <location>
        <begin position="392"/>
        <end position="577"/>
    </location>
</feature>
<dbReference type="KEGG" id="aprc:113864558"/>
<dbReference type="InterPro" id="IPR004274">
    <property type="entry name" value="FCP1_dom"/>
</dbReference>
<dbReference type="InterPro" id="IPR023214">
    <property type="entry name" value="HAD_sf"/>
</dbReference>
<gene>
    <name evidence="4 5" type="primary">LOC113864558</name>
</gene>
<protein>
    <submittedName>
        <fullName evidence="4 5">Uncharacterized protein LOC113864558 isoform X1</fullName>
    </submittedName>
</protein>
<feature type="region of interest" description="Disordered" evidence="1">
    <location>
        <begin position="250"/>
        <end position="276"/>
    </location>
</feature>
<dbReference type="SUPFAM" id="SSF56784">
    <property type="entry name" value="HAD-like"/>
    <property type="match status" value="1"/>
</dbReference>
<dbReference type="InterPro" id="IPR050365">
    <property type="entry name" value="TIM50"/>
</dbReference>
<dbReference type="RefSeq" id="XP_027354220.1">
    <property type="nucleotide sequence ID" value="XM_027498419.1"/>
</dbReference>
<proteinExistence type="predicted"/>
<dbReference type="InterPro" id="IPR036412">
    <property type="entry name" value="HAD-like_sf"/>
</dbReference>
<keyword evidence="3" id="KW-1185">Reference proteome</keyword>
<feature type="region of interest" description="Disordered" evidence="1">
    <location>
        <begin position="621"/>
        <end position="641"/>
    </location>
</feature>
<feature type="compositionally biased region" description="Polar residues" evidence="1">
    <location>
        <begin position="250"/>
        <end position="271"/>
    </location>
</feature>
<feature type="compositionally biased region" description="Polar residues" evidence="1">
    <location>
        <begin position="93"/>
        <end position="115"/>
    </location>
</feature>
<dbReference type="RefSeq" id="XP_027354212.1">
    <property type="nucleotide sequence ID" value="XM_027498411.1"/>
</dbReference>
<accession>A0A8B8LDD5</accession>
<feature type="region of interest" description="Disordered" evidence="1">
    <location>
        <begin position="1"/>
        <end position="43"/>
    </location>
</feature>
<organism evidence="3 4">
    <name type="scientific">Abrus precatorius</name>
    <name type="common">Indian licorice</name>
    <name type="synonym">Glycine abrus</name>
    <dbReference type="NCBI Taxonomy" id="3816"/>
    <lineage>
        <taxon>Eukaryota</taxon>
        <taxon>Viridiplantae</taxon>
        <taxon>Streptophyta</taxon>
        <taxon>Embryophyta</taxon>
        <taxon>Tracheophyta</taxon>
        <taxon>Spermatophyta</taxon>
        <taxon>Magnoliopsida</taxon>
        <taxon>eudicotyledons</taxon>
        <taxon>Gunneridae</taxon>
        <taxon>Pentapetalae</taxon>
        <taxon>rosids</taxon>
        <taxon>fabids</taxon>
        <taxon>Fabales</taxon>
        <taxon>Fabaceae</taxon>
        <taxon>Papilionoideae</taxon>
        <taxon>50 kb inversion clade</taxon>
        <taxon>NPAAA clade</taxon>
        <taxon>indigoferoid/millettioid clade</taxon>
        <taxon>Abreae</taxon>
        <taxon>Abrus</taxon>
    </lineage>
</organism>
<dbReference type="FunFam" id="3.40.50.1000:FF:000257">
    <property type="entry name" value="Haloacid dehalogenase-like hydrolase (HAD) superfamily protein"/>
    <property type="match status" value="1"/>
</dbReference>
<reference evidence="4 5" key="2">
    <citation type="submission" date="2025-04" db="UniProtKB">
        <authorList>
            <consortium name="RefSeq"/>
        </authorList>
    </citation>
    <scope>IDENTIFICATION</scope>
    <source>
        <tissue evidence="4 5">Young leaves</tissue>
    </source>
</reference>
<dbReference type="SMART" id="SM00577">
    <property type="entry name" value="CPDc"/>
    <property type="match status" value="1"/>
</dbReference>
<dbReference type="GeneID" id="113864558"/>
<name>A0A8B8LDD5_ABRPR</name>
<dbReference type="Proteomes" id="UP000694853">
    <property type="component" value="Unplaced"/>
</dbReference>
<dbReference type="PANTHER" id="PTHR12210">
    <property type="entry name" value="DULLARD PROTEIN PHOSPHATASE"/>
    <property type="match status" value="1"/>
</dbReference>
<evidence type="ECO:0000313" key="5">
    <source>
        <dbReference type="RefSeq" id="XP_027354220.1"/>
    </source>
</evidence>
<dbReference type="Pfam" id="PF03031">
    <property type="entry name" value="NIF"/>
    <property type="match status" value="1"/>
</dbReference>
<reference evidence="3" key="1">
    <citation type="journal article" date="2019" name="Toxins">
        <title>Detection of Abrin-Like and Prepropulchellin-Like Toxin Genes and Transcripts Using Whole Genome Sequencing and Full-Length Transcript Sequencing of Abrus precatorius.</title>
        <authorList>
            <person name="Hovde B.T."/>
            <person name="Daligault H.E."/>
            <person name="Hanschen E.R."/>
            <person name="Kunde Y.A."/>
            <person name="Johnson M.B."/>
            <person name="Starkenburg S.R."/>
            <person name="Johnson S.L."/>
        </authorList>
    </citation>
    <scope>NUCLEOTIDE SEQUENCE [LARGE SCALE GENOMIC DNA]</scope>
</reference>
<evidence type="ECO:0000256" key="1">
    <source>
        <dbReference type="SAM" id="MobiDB-lite"/>
    </source>
</evidence>
<dbReference type="Gene3D" id="3.40.50.1000">
    <property type="entry name" value="HAD superfamily/HAD-like"/>
    <property type="match status" value="1"/>
</dbReference>
<dbReference type="AlphaFoldDB" id="A0A8B8LDD5"/>
<dbReference type="OrthoDB" id="1711508at2759"/>